<name>Q2FAV1_RHCM6</name>
<dbReference type="Proteomes" id="UP000115582">
    <property type="component" value="Segment"/>
</dbReference>
<organismHost>
    <name type="scientific">Macaca mulatta</name>
    <name type="common">Rhesus macaque</name>
    <dbReference type="NCBI Taxonomy" id="9544"/>
</organismHost>
<keyword evidence="1" id="KW-0812">Transmembrane</keyword>
<evidence type="ECO:0000313" key="3">
    <source>
        <dbReference type="Proteomes" id="UP000115582"/>
    </source>
</evidence>
<keyword evidence="1" id="KW-0472">Membrane</keyword>
<dbReference type="InterPro" id="IPR036179">
    <property type="entry name" value="Ig-like_dom_sf"/>
</dbReference>
<accession>Q2FAV1</accession>
<feature type="transmembrane region" description="Helical" evidence="1">
    <location>
        <begin position="174"/>
        <end position="194"/>
    </location>
</feature>
<proteinExistence type="predicted"/>
<protein>
    <submittedName>
        <fullName evidence="2">RhUL6</fullName>
    </submittedName>
</protein>
<organism evidence="2 3">
    <name type="scientific">Rhesus cytomegalovirus (strain 68-1)</name>
    <name type="common">RhCMV</name>
    <dbReference type="NCBI Taxonomy" id="47929"/>
    <lineage>
        <taxon>Viruses</taxon>
        <taxon>Duplodnaviria</taxon>
        <taxon>Heunggongvirae</taxon>
        <taxon>Peploviricota</taxon>
        <taxon>Herviviricetes</taxon>
        <taxon>Herpesvirales</taxon>
        <taxon>Orthoherpesviridae</taxon>
        <taxon>Betaherpesvirinae</taxon>
        <taxon>Cytomegalovirus</taxon>
        <taxon>Cytomegalovirus macacinebeta3</taxon>
    </lineage>
</organism>
<sequence length="209" mass="23430">MYCIFNKHCIIIMKILIMLIFVICDSQTIHLPTCSLKTCCIGDDVSLNSNIPAGCNRTTWYRHKNNSGIMLCSFSGGGMTSSSKERINRTCSRQSFIFINIQMPSTGTYYVVGNNCTTSPLMSTCYNVTVEPRSTTAMTVAVNPSINITAQLPQRLASHFNATSFENETVTVHGAWGLVIVALLFLWVAIEFRLHKKCFAYFRNYVTTF</sequence>
<reference evidence="2 3" key="1">
    <citation type="journal article" date="2006" name="J. Virol.">
        <title>Genomic sequence of rhesus cytomegalovirus 180.92: insights into the coding potential of rhesus cytomegalovirus.</title>
        <authorList>
            <person name="Rivailler P."/>
            <person name="Kaur A."/>
            <person name="Johnson R.P."/>
            <person name="Wang F."/>
        </authorList>
    </citation>
    <scope>NUCLEOTIDE SEQUENCE [LARGE SCALE GENOMIC DNA]</scope>
    <source>
        <strain evidence="2">CMV 180.92</strain>
    </source>
</reference>
<dbReference type="SUPFAM" id="SSF48726">
    <property type="entry name" value="Immunoglobulin"/>
    <property type="match status" value="1"/>
</dbReference>
<keyword evidence="1" id="KW-1133">Transmembrane helix</keyword>
<dbReference type="EMBL" id="DQ120516">
    <property type="protein sequence ID" value="AAZ80518.1"/>
    <property type="molecule type" value="Genomic_DNA"/>
</dbReference>
<evidence type="ECO:0000313" key="2">
    <source>
        <dbReference type="EMBL" id="AAZ80518.1"/>
    </source>
</evidence>
<evidence type="ECO:0000256" key="1">
    <source>
        <dbReference type="SAM" id="Phobius"/>
    </source>
</evidence>